<protein>
    <recommendedName>
        <fullName evidence="13">Nuclear receptor</fullName>
    </recommendedName>
</protein>
<dbReference type="GO" id="GO:0005634">
    <property type="term" value="C:nucleus"/>
    <property type="evidence" value="ECO:0007669"/>
    <property type="project" value="TreeGrafter"/>
</dbReference>
<proteinExistence type="predicted"/>
<dbReference type="AlphaFoldDB" id="A0AAV5UFG9"/>
<evidence type="ECO:0000256" key="6">
    <source>
        <dbReference type="ARBA" id="ARBA00023163"/>
    </source>
</evidence>
<evidence type="ECO:0000313" key="11">
    <source>
        <dbReference type="EMBL" id="GMT05114.1"/>
    </source>
</evidence>
<dbReference type="PRINTS" id="PR00047">
    <property type="entry name" value="STROIDFINGER"/>
</dbReference>
<dbReference type="EMBL" id="BTSX01000006">
    <property type="protein sequence ID" value="GMT05114.1"/>
    <property type="molecule type" value="Genomic_DNA"/>
</dbReference>
<dbReference type="Proteomes" id="UP001432027">
    <property type="component" value="Unassembled WGS sequence"/>
</dbReference>
<sequence length="407" mass="46960">ATQEHENRVREGQRIFTLTLFLSFAKEMETPTSSEAGKCKICAGSAVGTHFGVASCRACAAFFRRALSSKNKFECFKSCPESKDCKKCRLDRCLAAGMIPTVSLRTKATDQEGSPPIDAVLTTNLEITLLHRLMANYKDFTRERVAFEQEYLRDSQELALSPIQLLPIDEPHSFSVYVAKFDTINRIWKGVAERALEFLTNSFDEMHSMPDQYKFTLLQNFIFLLYSSEGYFRSVKTFKERPMETFFISYTTVIEYTKYPEFFEGSEMSRPSEQVTNKLIELNTQFRNLLVPILDRMKITEIEFVASLVISLWSTSSESNCPEVAKICDCYRKRVFQELHVLYRDDFKLDNYATRLGELMTLTNALQMCASAILDELQFFNFFDVFDKNSFASIIARKTQIKEEPMF</sequence>
<dbReference type="PANTHER" id="PTHR46011">
    <property type="entry name" value="NUCLEAR HORMONE RECEPTOR FAMILY MEMBER NHR-86-RELATED"/>
    <property type="match status" value="1"/>
</dbReference>
<evidence type="ECO:0000313" key="12">
    <source>
        <dbReference type="Proteomes" id="UP001432027"/>
    </source>
</evidence>
<dbReference type="Pfam" id="PF00105">
    <property type="entry name" value="zf-C4"/>
    <property type="match status" value="1"/>
</dbReference>
<evidence type="ECO:0000256" key="1">
    <source>
        <dbReference type="ARBA" id="ARBA00022723"/>
    </source>
</evidence>
<dbReference type="Gene3D" id="1.10.565.10">
    <property type="entry name" value="Retinoid X Receptor"/>
    <property type="match status" value="1"/>
</dbReference>
<keyword evidence="3" id="KW-0862">Zinc</keyword>
<dbReference type="SMART" id="SM00430">
    <property type="entry name" value="HOLI"/>
    <property type="match status" value="1"/>
</dbReference>
<dbReference type="SUPFAM" id="SSF57716">
    <property type="entry name" value="Glucocorticoid receptor-like (DNA-binding domain)"/>
    <property type="match status" value="1"/>
</dbReference>
<keyword evidence="4" id="KW-0805">Transcription regulation</keyword>
<evidence type="ECO:0000259" key="9">
    <source>
        <dbReference type="PROSITE" id="PS51030"/>
    </source>
</evidence>
<feature type="domain" description="NR LBD" evidence="10">
    <location>
        <begin position="148"/>
        <end position="399"/>
    </location>
</feature>
<evidence type="ECO:0000256" key="2">
    <source>
        <dbReference type="ARBA" id="ARBA00022771"/>
    </source>
</evidence>
<dbReference type="GO" id="GO:0008270">
    <property type="term" value="F:zinc ion binding"/>
    <property type="evidence" value="ECO:0007669"/>
    <property type="project" value="UniProtKB-KW"/>
</dbReference>
<dbReference type="InterPro" id="IPR000536">
    <property type="entry name" value="Nucl_hrmn_rcpt_lig-bd"/>
</dbReference>
<feature type="domain" description="Nuclear receptor" evidence="9">
    <location>
        <begin position="36"/>
        <end position="105"/>
    </location>
</feature>
<dbReference type="PANTHER" id="PTHR46011:SF6">
    <property type="entry name" value="HIGH ZINC ACTIVATED NUCLEAR RECEPTOR PROTEIN"/>
    <property type="match status" value="1"/>
</dbReference>
<keyword evidence="7" id="KW-0675">Receptor</keyword>
<accession>A0AAV5UFG9</accession>
<feature type="non-terminal residue" evidence="11">
    <location>
        <position position="1"/>
    </location>
</feature>
<dbReference type="GO" id="GO:0043565">
    <property type="term" value="F:sequence-specific DNA binding"/>
    <property type="evidence" value="ECO:0007669"/>
    <property type="project" value="InterPro"/>
</dbReference>
<keyword evidence="6" id="KW-0804">Transcription</keyword>
<organism evidence="11 12">
    <name type="scientific">Pristionchus entomophagus</name>
    <dbReference type="NCBI Taxonomy" id="358040"/>
    <lineage>
        <taxon>Eukaryota</taxon>
        <taxon>Metazoa</taxon>
        <taxon>Ecdysozoa</taxon>
        <taxon>Nematoda</taxon>
        <taxon>Chromadorea</taxon>
        <taxon>Rhabditida</taxon>
        <taxon>Rhabditina</taxon>
        <taxon>Diplogasteromorpha</taxon>
        <taxon>Diplogasteroidea</taxon>
        <taxon>Neodiplogasteridae</taxon>
        <taxon>Pristionchus</taxon>
    </lineage>
</organism>
<dbReference type="PROSITE" id="PS51030">
    <property type="entry name" value="NUCLEAR_REC_DBD_2"/>
    <property type="match status" value="1"/>
</dbReference>
<dbReference type="GO" id="GO:0003700">
    <property type="term" value="F:DNA-binding transcription factor activity"/>
    <property type="evidence" value="ECO:0007669"/>
    <property type="project" value="InterPro"/>
</dbReference>
<comment type="caution">
    <text evidence="11">The sequence shown here is derived from an EMBL/GenBank/DDBJ whole genome shotgun (WGS) entry which is preliminary data.</text>
</comment>
<evidence type="ECO:0000256" key="8">
    <source>
        <dbReference type="ARBA" id="ARBA00023242"/>
    </source>
</evidence>
<evidence type="ECO:0000256" key="4">
    <source>
        <dbReference type="ARBA" id="ARBA00023015"/>
    </source>
</evidence>
<dbReference type="PROSITE" id="PS51843">
    <property type="entry name" value="NR_LBD"/>
    <property type="match status" value="1"/>
</dbReference>
<keyword evidence="5" id="KW-0238">DNA-binding</keyword>
<dbReference type="Pfam" id="PF00104">
    <property type="entry name" value="Hormone_recep"/>
    <property type="match status" value="1"/>
</dbReference>
<dbReference type="InterPro" id="IPR035500">
    <property type="entry name" value="NHR-like_dom_sf"/>
</dbReference>
<evidence type="ECO:0000256" key="5">
    <source>
        <dbReference type="ARBA" id="ARBA00023125"/>
    </source>
</evidence>
<evidence type="ECO:0000256" key="3">
    <source>
        <dbReference type="ARBA" id="ARBA00022833"/>
    </source>
</evidence>
<dbReference type="InterPro" id="IPR001628">
    <property type="entry name" value="Znf_hrmn_rcpt"/>
</dbReference>
<keyword evidence="2" id="KW-0863">Zinc-finger</keyword>
<gene>
    <name evidence="11" type="ORF">PENTCL1PPCAC_27288</name>
</gene>
<keyword evidence="12" id="KW-1185">Reference proteome</keyword>
<evidence type="ECO:0000259" key="10">
    <source>
        <dbReference type="PROSITE" id="PS51843"/>
    </source>
</evidence>
<name>A0AAV5UFG9_9BILA</name>
<dbReference type="SUPFAM" id="SSF48508">
    <property type="entry name" value="Nuclear receptor ligand-binding domain"/>
    <property type="match status" value="1"/>
</dbReference>
<keyword evidence="8" id="KW-0539">Nucleus</keyword>
<evidence type="ECO:0008006" key="13">
    <source>
        <dbReference type="Google" id="ProtNLM"/>
    </source>
</evidence>
<dbReference type="SMART" id="SM00399">
    <property type="entry name" value="ZnF_C4"/>
    <property type="match status" value="1"/>
</dbReference>
<keyword evidence="1" id="KW-0479">Metal-binding</keyword>
<dbReference type="Gene3D" id="3.30.50.10">
    <property type="entry name" value="Erythroid Transcription Factor GATA-1, subunit A"/>
    <property type="match status" value="1"/>
</dbReference>
<reference evidence="11" key="1">
    <citation type="submission" date="2023-10" db="EMBL/GenBank/DDBJ databases">
        <title>Genome assembly of Pristionchus species.</title>
        <authorList>
            <person name="Yoshida K."/>
            <person name="Sommer R.J."/>
        </authorList>
    </citation>
    <scope>NUCLEOTIDE SEQUENCE</scope>
    <source>
        <strain evidence="11">RS0144</strain>
    </source>
</reference>
<dbReference type="InterPro" id="IPR013088">
    <property type="entry name" value="Znf_NHR/GATA"/>
</dbReference>
<evidence type="ECO:0000256" key="7">
    <source>
        <dbReference type="ARBA" id="ARBA00023170"/>
    </source>
</evidence>